<dbReference type="Proteomes" id="UP000248987">
    <property type="component" value="Unassembled WGS sequence"/>
</dbReference>
<sequence>MKTDNIDELFKNLQNDFDLETPEDGHEERFLNKLKYENISGNKKRSLSLSYRPLLAVAAVLVLCFGLFTFLQREPEANDLASVSPQLSQTQDFFNTVITSELNKLKIKRSPENEALVADALEQMELLEKNYEQLKLDLDESGNDQRVVYAMINNFQSRIDLLEDVLKSIEDLKQLKLERKQMTL</sequence>
<accession>A0A1A7QPF9</accession>
<keyword evidence="1" id="KW-0175">Coiled coil</keyword>
<evidence type="ECO:0000256" key="2">
    <source>
        <dbReference type="SAM" id="Phobius"/>
    </source>
</evidence>
<feature type="transmembrane region" description="Helical" evidence="2">
    <location>
        <begin position="53"/>
        <end position="71"/>
    </location>
</feature>
<evidence type="ECO:0000313" key="4">
    <source>
        <dbReference type="Proteomes" id="UP000248987"/>
    </source>
</evidence>
<dbReference type="STRING" id="49280.A9996_17515"/>
<evidence type="ECO:0000256" key="1">
    <source>
        <dbReference type="SAM" id="Coils"/>
    </source>
</evidence>
<gene>
    <name evidence="3" type="ORF">LX77_00782</name>
</gene>
<dbReference type="OrthoDB" id="1143801at2"/>
<reference evidence="3 4" key="1">
    <citation type="submission" date="2018-06" db="EMBL/GenBank/DDBJ databases">
        <title>Genomic Encyclopedia of Archaeal and Bacterial Type Strains, Phase II (KMG-II): from individual species to whole genera.</title>
        <authorList>
            <person name="Goeker M."/>
        </authorList>
    </citation>
    <scope>NUCLEOTIDE SEQUENCE [LARGE SCALE GENOMIC DNA]</scope>
    <source>
        <strain evidence="3 4">DSM 12408</strain>
    </source>
</reference>
<feature type="coiled-coil region" evidence="1">
    <location>
        <begin position="117"/>
        <end position="172"/>
    </location>
</feature>
<dbReference type="AlphaFoldDB" id="A0A1A7QPF9"/>
<keyword evidence="4" id="KW-1185">Reference proteome</keyword>
<dbReference type="RefSeq" id="WP_066438262.1">
    <property type="nucleotide sequence ID" value="NZ_LZRN01000057.1"/>
</dbReference>
<keyword evidence="2" id="KW-1133">Transmembrane helix</keyword>
<evidence type="ECO:0008006" key="5">
    <source>
        <dbReference type="Google" id="ProtNLM"/>
    </source>
</evidence>
<keyword evidence="2" id="KW-0812">Transmembrane</keyword>
<dbReference type="EMBL" id="QLLQ01000002">
    <property type="protein sequence ID" value="RAJ26532.1"/>
    <property type="molecule type" value="Genomic_DNA"/>
</dbReference>
<keyword evidence="2" id="KW-0472">Membrane</keyword>
<proteinExistence type="predicted"/>
<protein>
    <recommendedName>
        <fullName evidence="5">Anti-sigma factor</fullName>
    </recommendedName>
</protein>
<evidence type="ECO:0000313" key="3">
    <source>
        <dbReference type="EMBL" id="RAJ26532.1"/>
    </source>
</evidence>
<comment type="caution">
    <text evidence="3">The sequence shown here is derived from an EMBL/GenBank/DDBJ whole genome shotgun (WGS) entry which is preliminary data.</text>
</comment>
<organism evidence="3 4">
    <name type="scientific">Gelidibacter algens</name>
    <dbReference type="NCBI Taxonomy" id="49280"/>
    <lineage>
        <taxon>Bacteria</taxon>
        <taxon>Pseudomonadati</taxon>
        <taxon>Bacteroidota</taxon>
        <taxon>Flavobacteriia</taxon>
        <taxon>Flavobacteriales</taxon>
        <taxon>Flavobacteriaceae</taxon>
        <taxon>Gelidibacter</taxon>
    </lineage>
</organism>
<name>A0A1A7QPF9_9FLAO</name>